<comment type="similarity">
    <text evidence="4">Belongs to the TFE family.</text>
</comment>
<dbReference type="Gene3D" id="1.10.10.10">
    <property type="entry name" value="Winged helix-like DNA-binding domain superfamily/Winged helix DNA-binding domain"/>
    <property type="match status" value="1"/>
</dbReference>
<dbReference type="InterPro" id="IPR036388">
    <property type="entry name" value="WH-like_DNA-bd_sf"/>
</dbReference>
<dbReference type="SUPFAM" id="SSF46785">
    <property type="entry name" value="Winged helix' DNA-binding domain"/>
    <property type="match status" value="1"/>
</dbReference>
<accession>A0ABY6HTA5</accession>
<dbReference type="InterPro" id="IPR016481">
    <property type="entry name" value="TF_E_archaea"/>
</dbReference>
<dbReference type="SMART" id="SM00531">
    <property type="entry name" value="TFIIE"/>
    <property type="match status" value="1"/>
</dbReference>
<comment type="function">
    <text evidence="4">Transcription factor that plays a role in the activation of archaeal genes transcribed by RNA polymerase. Facilitates transcription initiation by enhancing TATA-box recognition by TATA-box-binding protein (Tbp), and transcription factor B (Tfb) and RNA polymerase recruitment. Not absolutely required for transcription in vitro, but particularly important in cases where Tbp or Tfb function is not optimal. It dynamically alters the nucleic acid-binding properties of RNA polymerases by stabilizing the initiation complex and destabilizing elongation complexes. Seems to translocate with the RNA polymerase following initiation and acts by binding to the non template strand of the transcription bubble in elongation complexes.</text>
</comment>
<keyword evidence="2 4" id="KW-0238">DNA-binding</keyword>
<protein>
    <recommendedName>
        <fullName evidence="4">Transcription factor E</fullName>
        <shortName evidence="4">TFE</shortName>
    </recommendedName>
    <alternativeName>
        <fullName evidence="4">TFIIE subunit alpha homolog</fullName>
    </alternativeName>
    <alternativeName>
        <fullName evidence="4">Transcription initiation factor TFIIE</fullName>
    </alternativeName>
</protein>
<dbReference type="InterPro" id="IPR017919">
    <property type="entry name" value="TFIIE/TFIIEa_HTH"/>
</dbReference>
<dbReference type="PIRSF" id="PIRSF006373">
    <property type="entry name" value="TF_E_archaea"/>
    <property type="match status" value="1"/>
</dbReference>
<keyword evidence="7" id="KW-1185">Reference proteome</keyword>
<dbReference type="PANTHER" id="PTHR13097">
    <property type="entry name" value="TRANSCRIPTION INITIATION FACTOR IIE, ALPHA SUBUNIT"/>
    <property type="match status" value="1"/>
</dbReference>
<reference evidence="6" key="1">
    <citation type="submission" date="2022-09" db="EMBL/GenBank/DDBJ databases">
        <title>Actin cytoskeleton and complex cell architecture in an #Asgard archaeon.</title>
        <authorList>
            <person name="Ponce Toledo R.I."/>
            <person name="Schleper C."/>
            <person name="Rodrigues Oliveira T."/>
            <person name="Wollweber F."/>
            <person name="Xu J."/>
            <person name="Rittmann S."/>
            <person name="Klingl A."/>
            <person name="Pilhofer M."/>
        </authorList>
    </citation>
    <scope>NUCLEOTIDE SEQUENCE</scope>
    <source>
        <strain evidence="6">B-35</strain>
    </source>
</reference>
<sequence length="141" mass="17006">MLTADDETTDEKIAELTKIKLNIVRKILYILNENKLTIFRRVRDKRSGWFVYYWNENFDYLPILIKERGNEVIEKLEIRMKYEDQNYFFHCNNGCSQRYIFIDAMELNFQCPECAGGILEEDRNVEKVKHLKDTVVQLRQN</sequence>
<evidence type="ECO:0000256" key="4">
    <source>
        <dbReference type="HAMAP-Rule" id="MF_01909"/>
    </source>
</evidence>
<gene>
    <name evidence="4" type="primary">tfe</name>
    <name evidence="6" type="ORF">NEF87_002069</name>
</gene>
<keyword evidence="3 4" id="KW-0804">Transcription</keyword>
<evidence type="ECO:0000313" key="6">
    <source>
        <dbReference type="EMBL" id="UYP45784.1"/>
    </source>
</evidence>
<keyword evidence="1 4" id="KW-0805">Transcription regulation</keyword>
<evidence type="ECO:0000256" key="3">
    <source>
        <dbReference type="ARBA" id="ARBA00023163"/>
    </source>
</evidence>
<dbReference type="Pfam" id="PF02002">
    <property type="entry name" value="TFIIE_alpha"/>
    <property type="match status" value="1"/>
</dbReference>
<proteinExistence type="inferred from homology"/>
<comment type="subunit">
    <text evidence="4">Monomer. Interaction with RNA polymerase subunits RpoF and RpoE is necessary for Tfe stimulatory transcription activity. Able to interact with Tbp and RNA polymerase in the absence of DNA promoter. Interacts both with the preinitiation and elongation complexes.</text>
</comment>
<dbReference type="EMBL" id="CP104013">
    <property type="protein sequence ID" value="UYP45784.1"/>
    <property type="molecule type" value="Genomic_DNA"/>
</dbReference>
<dbReference type="InterPro" id="IPR036390">
    <property type="entry name" value="WH_DNA-bd_sf"/>
</dbReference>
<evidence type="ECO:0000256" key="2">
    <source>
        <dbReference type="ARBA" id="ARBA00023125"/>
    </source>
</evidence>
<dbReference type="InterPro" id="IPR039997">
    <property type="entry name" value="TFE"/>
</dbReference>
<feature type="domain" description="HTH TFE/IIEalpha-type" evidence="5">
    <location>
        <begin position="1"/>
        <end position="62"/>
    </location>
</feature>
<dbReference type="InterPro" id="IPR024550">
    <property type="entry name" value="TFIIEa/SarR/Rpc3_HTH_dom"/>
</dbReference>
<dbReference type="HAMAP" id="MF_01909">
    <property type="entry name" value="TFE_arch"/>
    <property type="match status" value="1"/>
</dbReference>
<dbReference type="PROSITE" id="PS51344">
    <property type="entry name" value="HTH_TFE_IIE"/>
    <property type="match status" value="1"/>
</dbReference>
<evidence type="ECO:0000313" key="7">
    <source>
        <dbReference type="Proteomes" id="UP001208689"/>
    </source>
</evidence>
<evidence type="ECO:0000259" key="5">
    <source>
        <dbReference type="PROSITE" id="PS51344"/>
    </source>
</evidence>
<comment type="domain">
    <text evidence="4">The winged helix domain is involved in binding to DNA in the preinitiation complex.</text>
</comment>
<dbReference type="Proteomes" id="UP001208689">
    <property type="component" value="Chromosome"/>
</dbReference>
<name>A0ABY6HTA5_9ARCH</name>
<evidence type="ECO:0000256" key="1">
    <source>
        <dbReference type="ARBA" id="ARBA00023015"/>
    </source>
</evidence>
<dbReference type="InterPro" id="IPR002853">
    <property type="entry name" value="TFIIE_asu"/>
</dbReference>
<dbReference type="PANTHER" id="PTHR13097:SF7">
    <property type="entry name" value="GENERAL TRANSCRIPTION FACTOR IIE SUBUNIT 1"/>
    <property type="match status" value="1"/>
</dbReference>
<organism evidence="6 7">
    <name type="scientific">Candidatus Lokiarchaeum ossiferum</name>
    <dbReference type="NCBI Taxonomy" id="2951803"/>
    <lineage>
        <taxon>Archaea</taxon>
        <taxon>Promethearchaeati</taxon>
        <taxon>Promethearchaeota</taxon>
        <taxon>Promethearchaeia</taxon>
        <taxon>Promethearchaeales</taxon>
        <taxon>Promethearchaeaceae</taxon>
        <taxon>Candidatus Lokiarchaeum</taxon>
    </lineage>
</organism>